<name>B9RRL4_RICCO</name>
<sequence>MSVGDQEADHQQYQPVVDQGNDSHLLHSVQYITSTIYCVTIGYSGDSFGCYSTTIYYVTISCFGCYSIISTA</sequence>
<reference evidence="2" key="1">
    <citation type="journal article" date="2010" name="Nat. Biotechnol.">
        <title>Draft genome sequence of the oilseed species Ricinus communis.</title>
        <authorList>
            <person name="Chan A.P."/>
            <person name="Crabtree J."/>
            <person name="Zhao Q."/>
            <person name="Lorenzi H."/>
            <person name="Orvis J."/>
            <person name="Puiu D."/>
            <person name="Melake-Berhan A."/>
            <person name="Jones K.M."/>
            <person name="Redman J."/>
            <person name="Chen G."/>
            <person name="Cahoon E.B."/>
            <person name="Gedil M."/>
            <person name="Stanke M."/>
            <person name="Haas B.J."/>
            <person name="Wortman J.R."/>
            <person name="Fraser-Liggett C.M."/>
            <person name="Ravel J."/>
            <person name="Rabinowicz P.D."/>
        </authorList>
    </citation>
    <scope>NUCLEOTIDE SEQUENCE [LARGE SCALE GENOMIC DNA]</scope>
    <source>
        <strain evidence="2">cv. Hale</strain>
    </source>
</reference>
<proteinExistence type="predicted"/>
<protein>
    <submittedName>
        <fullName evidence="1">Uncharacterized protein</fullName>
    </submittedName>
</protein>
<organism evidence="1 2">
    <name type="scientific">Ricinus communis</name>
    <name type="common">Castor bean</name>
    <dbReference type="NCBI Taxonomy" id="3988"/>
    <lineage>
        <taxon>Eukaryota</taxon>
        <taxon>Viridiplantae</taxon>
        <taxon>Streptophyta</taxon>
        <taxon>Embryophyta</taxon>
        <taxon>Tracheophyta</taxon>
        <taxon>Spermatophyta</taxon>
        <taxon>Magnoliopsida</taxon>
        <taxon>eudicotyledons</taxon>
        <taxon>Gunneridae</taxon>
        <taxon>Pentapetalae</taxon>
        <taxon>rosids</taxon>
        <taxon>fabids</taxon>
        <taxon>Malpighiales</taxon>
        <taxon>Euphorbiaceae</taxon>
        <taxon>Acalyphoideae</taxon>
        <taxon>Acalypheae</taxon>
        <taxon>Ricinus</taxon>
    </lineage>
</organism>
<evidence type="ECO:0000313" key="2">
    <source>
        <dbReference type="Proteomes" id="UP000008311"/>
    </source>
</evidence>
<dbReference type="InParanoid" id="B9RRL4"/>
<dbReference type="AlphaFoldDB" id="B9RRL4"/>
<keyword evidence="2" id="KW-1185">Reference proteome</keyword>
<dbReference type="Proteomes" id="UP000008311">
    <property type="component" value="Unassembled WGS sequence"/>
</dbReference>
<dbReference type="EMBL" id="EQ973805">
    <property type="protein sequence ID" value="EEF46000.1"/>
    <property type="molecule type" value="Genomic_DNA"/>
</dbReference>
<evidence type="ECO:0000313" key="1">
    <source>
        <dbReference type="EMBL" id="EEF46000.1"/>
    </source>
</evidence>
<gene>
    <name evidence="1" type="ORF">RCOM_1645470</name>
</gene>
<accession>B9RRL4</accession>